<evidence type="ECO:0000256" key="2">
    <source>
        <dbReference type="ARBA" id="ARBA00022472"/>
    </source>
</evidence>
<evidence type="ECO:0000256" key="1">
    <source>
        <dbReference type="ARBA" id="ARBA00007692"/>
    </source>
</evidence>
<dbReference type="GO" id="GO:0006353">
    <property type="term" value="P:DNA-templated transcription termination"/>
    <property type="evidence" value="ECO:0007669"/>
    <property type="project" value="UniProtKB-KW"/>
</dbReference>
<dbReference type="Pfam" id="PF02536">
    <property type="entry name" value="mTERF"/>
    <property type="match status" value="1"/>
</dbReference>
<dbReference type="InterPro" id="IPR003690">
    <property type="entry name" value="MTERF"/>
</dbReference>
<dbReference type="PANTHER" id="PTHR13068:SF93">
    <property type="entry name" value="OS05G0403600 PROTEIN"/>
    <property type="match status" value="1"/>
</dbReference>
<dbReference type="FunFam" id="1.25.70.10:FF:000001">
    <property type="entry name" value="Mitochondrial transcription termination factor-like"/>
    <property type="match status" value="1"/>
</dbReference>
<evidence type="ECO:0000256" key="4">
    <source>
        <dbReference type="SAM" id="MobiDB-lite"/>
    </source>
</evidence>
<sequence length="417" mass="45984">MCDGPVLSRGIKSTCSPPSAGGGGSSSPSIKSPAAAAAPRTASIPTPAPSTSTLPTSVAPAPDYEPCPATVSYLVSCGVSPATAAARKVRIRNKDKADAVCDLLREYGFSDAEVTRTVGMDPVLLTFDPDRIIRPKLDFLLSLGLQPRVISTEPHILARSLDNHIIPCIDFLRGILGSDENLRLAISRIPRALMSDLDNNMRPAVEAFRRHGLSDEAIGKLLVIHLGIIMMPLDRISEVFGDLKELGLCLMDTNFLYAFRVLCSLKREKWERKVELYRSFGVSKDVLNRAFKTQPTMLLASEESIKKKARFFMDVLKFEMSVVMQQPLALSVSLEKCIKPRCAVLSVLIREGKLQRKLNILSVLVTNAKVFSERFVLKYADEVPDVVKALEGKIKFEGFGDQELEFLHRGRWLKPST</sequence>
<dbReference type="PANTHER" id="PTHR13068">
    <property type="entry name" value="CGI-12 PROTEIN-RELATED"/>
    <property type="match status" value="1"/>
</dbReference>
<organism evidence="5 6">
    <name type="scientific">Eragrostis curvula</name>
    <name type="common">weeping love grass</name>
    <dbReference type="NCBI Taxonomy" id="38414"/>
    <lineage>
        <taxon>Eukaryota</taxon>
        <taxon>Viridiplantae</taxon>
        <taxon>Streptophyta</taxon>
        <taxon>Embryophyta</taxon>
        <taxon>Tracheophyta</taxon>
        <taxon>Spermatophyta</taxon>
        <taxon>Magnoliopsida</taxon>
        <taxon>Liliopsida</taxon>
        <taxon>Poales</taxon>
        <taxon>Poaceae</taxon>
        <taxon>PACMAD clade</taxon>
        <taxon>Chloridoideae</taxon>
        <taxon>Eragrostideae</taxon>
        <taxon>Eragrostidinae</taxon>
        <taxon>Eragrostis</taxon>
    </lineage>
</organism>
<dbReference type="AlphaFoldDB" id="A0A5J9SZ17"/>
<dbReference type="Proteomes" id="UP000324897">
    <property type="component" value="Unassembled WGS sequence"/>
</dbReference>
<dbReference type="SMART" id="SM00733">
    <property type="entry name" value="Mterf"/>
    <property type="match status" value="6"/>
</dbReference>
<keyword evidence="3" id="KW-0809">Transit peptide</keyword>
<gene>
    <name evidence="5" type="ORF">EJB05_50175</name>
</gene>
<keyword evidence="6" id="KW-1185">Reference proteome</keyword>
<dbReference type="GO" id="GO:0003676">
    <property type="term" value="F:nucleic acid binding"/>
    <property type="evidence" value="ECO:0007669"/>
    <property type="project" value="InterPro"/>
</dbReference>
<evidence type="ECO:0000313" key="6">
    <source>
        <dbReference type="Proteomes" id="UP000324897"/>
    </source>
</evidence>
<dbReference type="Gene3D" id="1.25.70.10">
    <property type="entry name" value="Transcription termination factor 3, mitochondrial"/>
    <property type="match status" value="1"/>
</dbReference>
<dbReference type="EMBL" id="RWGY01000084">
    <property type="protein sequence ID" value="TVU04257.1"/>
    <property type="molecule type" value="Genomic_DNA"/>
</dbReference>
<feature type="region of interest" description="Disordered" evidence="4">
    <location>
        <begin position="1"/>
        <end position="57"/>
    </location>
</feature>
<keyword evidence="2" id="KW-0806">Transcription termination</keyword>
<evidence type="ECO:0000256" key="3">
    <source>
        <dbReference type="ARBA" id="ARBA00022946"/>
    </source>
</evidence>
<evidence type="ECO:0000313" key="5">
    <source>
        <dbReference type="EMBL" id="TVU04257.1"/>
    </source>
</evidence>
<feature type="compositionally biased region" description="Low complexity" evidence="4">
    <location>
        <begin position="26"/>
        <end position="57"/>
    </location>
</feature>
<accession>A0A5J9SZ17</accession>
<keyword evidence="2" id="KW-0805">Transcription regulation</keyword>
<dbReference type="Gramene" id="TVU04257">
    <property type="protein sequence ID" value="TVU04257"/>
    <property type="gene ID" value="EJB05_50175"/>
</dbReference>
<keyword evidence="2" id="KW-0804">Transcription</keyword>
<reference evidence="5 6" key="1">
    <citation type="journal article" date="2019" name="Sci. Rep.">
        <title>A high-quality genome of Eragrostis curvula grass provides insights into Poaceae evolution and supports new strategies to enhance forage quality.</title>
        <authorList>
            <person name="Carballo J."/>
            <person name="Santos B.A.C.M."/>
            <person name="Zappacosta D."/>
            <person name="Garbus I."/>
            <person name="Selva J.P."/>
            <person name="Gallo C.A."/>
            <person name="Diaz A."/>
            <person name="Albertini E."/>
            <person name="Caccamo M."/>
            <person name="Echenique V."/>
        </authorList>
    </citation>
    <scope>NUCLEOTIDE SEQUENCE [LARGE SCALE GENOMIC DNA]</scope>
    <source>
        <strain evidence="6">cv. Victoria</strain>
        <tissue evidence="5">Leaf</tissue>
    </source>
</reference>
<protein>
    <submittedName>
        <fullName evidence="5">Uncharacterized protein</fullName>
    </submittedName>
</protein>
<dbReference type="InterPro" id="IPR038538">
    <property type="entry name" value="MTERF_sf"/>
</dbReference>
<comment type="similarity">
    <text evidence="1">Belongs to the mTERF family.</text>
</comment>
<dbReference type="OrthoDB" id="637682at2759"/>
<comment type="caution">
    <text evidence="5">The sequence shown here is derived from an EMBL/GenBank/DDBJ whole genome shotgun (WGS) entry which is preliminary data.</text>
</comment>
<feature type="non-terminal residue" evidence="5">
    <location>
        <position position="1"/>
    </location>
</feature>
<name>A0A5J9SZ17_9POAL</name>
<proteinExistence type="inferred from homology"/>